<evidence type="ECO:0008006" key="4">
    <source>
        <dbReference type="Google" id="ProtNLM"/>
    </source>
</evidence>
<evidence type="ECO:0000313" key="2">
    <source>
        <dbReference type="EMBL" id="KAH7060561.1"/>
    </source>
</evidence>
<feature type="region of interest" description="Disordered" evidence="1">
    <location>
        <begin position="476"/>
        <end position="517"/>
    </location>
</feature>
<feature type="compositionally biased region" description="Polar residues" evidence="1">
    <location>
        <begin position="284"/>
        <end position="296"/>
    </location>
</feature>
<feature type="region of interest" description="Disordered" evidence="1">
    <location>
        <begin position="382"/>
        <end position="436"/>
    </location>
</feature>
<feature type="compositionally biased region" description="Pro residues" evidence="1">
    <location>
        <begin position="1"/>
        <end position="13"/>
    </location>
</feature>
<proteinExistence type="predicted"/>
<feature type="compositionally biased region" description="Polar residues" evidence="1">
    <location>
        <begin position="254"/>
        <end position="265"/>
    </location>
</feature>
<keyword evidence="3" id="KW-1185">Reference proteome</keyword>
<accession>A0ABQ8GP95</accession>
<reference evidence="2 3" key="1">
    <citation type="journal article" date="2021" name="Nat. Commun.">
        <title>Genetic determinants of endophytism in the Arabidopsis root mycobiome.</title>
        <authorList>
            <person name="Mesny F."/>
            <person name="Miyauchi S."/>
            <person name="Thiergart T."/>
            <person name="Pickel B."/>
            <person name="Atanasova L."/>
            <person name="Karlsson M."/>
            <person name="Huettel B."/>
            <person name="Barry K.W."/>
            <person name="Haridas S."/>
            <person name="Chen C."/>
            <person name="Bauer D."/>
            <person name="Andreopoulos W."/>
            <person name="Pangilinan J."/>
            <person name="LaButti K."/>
            <person name="Riley R."/>
            <person name="Lipzen A."/>
            <person name="Clum A."/>
            <person name="Drula E."/>
            <person name="Henrissat B."/>
            <person name="Kohler A."/>
            <person name="Grigoriev I.V."/>
            <person name="Martin F.M."/>
            <person name="Hacquard S."/>
        </authorList>
    </citation>
    <scope>NUCLEOTIDE SEQUENCE [LARGE SCALE GENOMIC DNA]</scope>
    <source>
        <strain evidence="2 3">MPI-SDFR-AT-0080</strain>
    </source>
</reference>
<organism evidence="2 3">
    <name type="scientific">Macrophomina phaseolina</name>
    <dbReference type="NCBI Taxonomy" id="35725"/>
    <lineage>
        <taxon>Eukaryota</taxon>
        <taxon>Fungi</taxon>
        <taxon>Dikarya</taxon>
        <taxon>Ascomycota</taxon>
        <taxon>Pezizomycotina</taxon>
        <taxon>Dothideomycetes</taxon>
        <taxon>Dothideomycetes incertae sedis</taxon>
        <taxon>Botryosphaeriales</taxon>
        <taxon>Botryosphaeriaceae</taxon>
        <taxon>Macrophomina</taxon>
    </lineage>
</organism>
<evidence type="ECO:0000313" key="3">
    <source>
        <dbReference type="Proteomes" id="UP000774617"/>
    </source>
</evidence>
<name>A0ABQ8GP95_9PEZI</name>
<dbReference type="EMBL" id="JAGTJR010000005">
    <property type="protein sequence ID" value="KAH7060561.1"/>
    <property type="molecule type" value="Genomic_DNA"/>
</dbReference>
<feature type="compositionally biased region" description="Pro residues" evidence="1">
    <location>
        <begin position="23"/>
        <end position="32"/>
    </location>
</feature>
<feature type="region of interest" description="Disordered" evidence="1">
    <location>
        <begin position="107"/>
        <end position="143"/>
    </location>
</feature>
<evidence type="ECO:0000256" key="1">
    <source>
        <dbReference type="SAM" id="MobiDB-lite"/>
    </source>
</evidence>
<protein>
    <recommendedName>
        <fullName evidence="4">Mucin</fullName>
    </recommendedName>
</protein>
<feature type="region of interest" description="Disordered" evidence="1">
    <location>
        <begin position="1"/>
        <end position="77"/>
    </location>
</feature>
<feature type="region of interest" description="Disordered" evidence="1">
    <location>
        <begin position="339"/>
        <end position="360"/>
    </location>
</feature>
<dbReference type="Proteomes" id="UP000774617">
    <property type="component" value="Unassembled WGS sequence"/>
</dbReference>
<feature type="region of interest" description="Disordered" evidence="1">
    <location>
        <begin position="222"/>
        <end position="309"/>
    </location>
</feature>
<comment type="caution">
    <text evidence="2">The sequence shown here is derived from an EMBL/GenBank/DDBJ whole genome shotgun (WGS) entry which is preliminary data.</text>
</comment>
<feature type="compositionally biased region" description="Low complexity" evidence="1">
    <location>
        <begin position="346"/>
        <end position="355"/>
    </location>
</feature>
<feature type="compositionally biased region" description="Basic residues" evidence="1">
    <location>
        <begin position="37"/>
        <end position="50"/>
    </location>
</feature>
<sequence>MSPPITFSPPPRPGRSRNISPAGPTPRAPVCPVPQHARSHQRSRSSRSRPSRPATTEGGSKPFPPSKMPAPLLSTAEYDSMPEAVRRKYFSSLERLRIEHAAQPVGDINCLPRRPQTARSSQRSISHSRSESRGRRRLRKAHTANDITEAEAQWFLSLPDKIIKTCLSREEAILLAGRCETFLLDSDSTPDLPKEYEAFALPAEKRRSRSFQGDSIIDAYCSSQENVDQSEDVSHSRTRSRSRPNTSQRRTSFRRTMSLSNAFTRLSTSSAPPLPSPLFPATPQSNQRPRATSNIVSPRYGGEAESETKYYQDPEARMKLRLYLASPHKFDEVVEYGFPSDKQESSPEGSPVPSSRVDFSERQASRDLHTFLREDSVSFLDYSDTGDESDEESSLADMDTPVTPADPDQSFRTAAHIPKSNYSSLDSNGLPTLQPRTKKPQEIFPQVLPSNREMTLRMTLTRPDLRADEEALYGWQQHQTSREADPLALEELPPESDDTTGMHGPFAVPMNRHQGNLVRKFLQKVKGKQ</sequence>
<feature type="compositionally biased region" description="Acidic residues" evidence="1">
    <location>
        <begin position="384"/>
        <end position="394"/>
    </location>
</feature>
<gene>
    <name evidence="2" type="ORF">B0J12DRAFT_649298</name>
</gene>
<feature type="compositionally biased region" description="Polar residues" evidence="1">
    <location>
        <begin position="420"/>
        <end position="435"/>
    </location>
</feature>